<keyword evidence="2" id="KW-1185">Reference proteome</keyword>
<evidence type="ECO:0000313" key="1">
    <source>
        <dbReference type="EMBL" id="PBC31860.1"/>
    </source>
</evidence>
<protein>
    <submittedName>
        <fullName evidence="1">Protein SGT1 ecdysoneless</fullName>
    </submittedName>
</protein>
<sequence>MKRGSVVDSHFCLCRNTNEGCFIPTDCNTFQPTNTGTVSACLPYQCIEEMEWNCYTPPKPSCRWLNNFCELRRQWSNHARRQKYIDETMAYTKISKVKEDDVLECFLYPKICYTKPLITITEEILIQEIIKFNEEIASYIENYIWHNDNLIFRPRTKQALLLEKLIENSTIIEECNILPHIYVRLCFDEDITDEWFTVFLISKLTQTFDGLIARIIDSDGEFLLIEAANVLPPWANPETCENHVFMYNGELHIVRDKHKTLLDSLNNIWEEPYLYRAPEKVQDVLRKRINTYPDEIKKRNHKARVFLSEKAISILQQEPRLVALAIRTICHSDPFERKVCRAMRYFPPEQRIMVNIRMTKCLYAMANHCRYTGDPRTGWNIPPITCSKYKSHILGIKIACGLEMLVARAIEERRKREKTSVNDSDKLKANDDVLNAYLNRLEISGYFRNLLKGSEEYEKLLNAAKDYYLKYFNLYNSNIKNNKSDAEKVLEAWENIQTNDIELHVQDEVALSPANSDSWLNVDPVQLETFLNEKWGNVKSKKYEQESLSVKEKVQMFLNQNSDIDGVQFLEDFSVENDIIHDSEDNGKVEFDADIFDSTLRGILDLVVPGNEGEFEGSSEGSLGEDNEDKRNEMDKYMRLLDSQLQSEIEKDENSEINKNSDVVEDNLIKSITEEAGGSGPTGNIIGGSARRLLHLQLQSPTTVPPDLQS</sequence>
<dbReference type="GO" id="GO:0005634">
    <property type="term" value="C:nucleus"/>
    <property type="evidence" value="ECO:0007669"/>
    <property type="project" value="TreeGrafter"/>
</dbReference>
<dbReference type="STRING" id="94128.A0A2A3EJI2"/>
<dbReference type="InterPro" id="IPR010770">
    <property type="entry name" value="Ecd"/>
</dbReference>
<name>A0A2A3EJI2_APICC</name>
<accession>A0A2A3EJI2</accession>
<dbReference type="PANTHER" id="PTHR13060:SF0">
    <property type="entry name" value="PROTEIN ECDYSONELESS HOMOLOG"/>
    <property type="match status" value="1"/>
</dbReference>
<dbReference type="Proteomes" id="UP000242457">
    <property type="component" value="Unassembled WGS sequence"/>
</dbReference>
<dbReference type="Pfam" id="PF07093">
    <property type="entry name" value="SGT1"/>
    <property type="match status" value="1"/>
</dbReference>
<dbReference type="PANTHER" id="PTHR13060">
    <property type="entry name" value="SGT1 PROTEIN HSGT1 SUPPRESSOR OF GCR2"/>
    <property type="match status" value="1"/>
</dbReference>
<organism evidence="1 2">
    <name type="scientific">Apis cerana cerana</name>
    <name type="common">Oriental honeybee</name>
    <dbReference type="NCBI Taxonomy" id="94128"/>
    <lineage>
        <taxon>Eukaryota</taxon>
        <taxon>Metazoa</taxon>
        <taxon>Ecdysozoa</taxon>
        <taxon>Arthropoda</taxon>
        <taxon>Hexapoda</taxon>
        <taxon>Insecta</taxon>
        <taxon>Pterygota</taxon>
        <taxon>Neoptera</taxon>
        <taxon>Endopterygota</taxon>
        <taxon>Hymenoptera</taxon>
        <taxon>Apocrita</taxon>
        <taxon>Aculeata</taxon>
        <taxon>Apoidea</taxon>
        <taxon>Anthophila</taxon>
        <taxon>Apidae</taxon>
        <taxon>Apis</taxon>
    </lineage>
</organism>
<evidence type="ECO:0000313" key="2">
    <source>
        <dbReference type="Proteomes" id="UP000242457"/>
    </source>
</evidence>
<dbReference type="AlphaFoldDB" id="A0A2A3EJI2"/>
<dbReference type="EMBL" id="KZ288227">
    <property type="protein sequence ID" value="PBC31860.1"/>
    <property type="molecule type" value="Genomic_DNA"/>
</dbReference>
<reference evidence="1 2" key="1">
    <citation type="submission" date="2014-07" db="EMBL/GenBank/DDBJ databases">
        <title>Genomic and transcriptomic analysis on Apis cerana provide comprehensive insights into honey bee biology.</title>
        <authorList>
            <person name="Diao Q."/>
            <person name="Sun L."/>
            <person name="Zheng H."/>
            <person name="Zheng H."/>
            <person name="Xu S."/>
            <person name="Wang S."/>
            <person name="Zeng Z."/>
            <person name="Hu F."/>
            <person name="Su S."/>
            <person name="Wu J."/>
        </authorList>
    </citation>
    <scope>NUCLEOTIDE SEQUENCE [LARGE SCALE GENOMIC DNA]</scope>
    <source>
        <tissue evidence="1">Pupae without intestine</tissue>
    </source>
</reference>
<proteinExistence type="predicted"/>
<dbReference type="OrthoDB" id="27237at2759"/>
<gene>
    <name evidence="1" type="ORF">APICC_02221</name>
</gene>